<organism evidence="1 2">
    <name type="scientific">Plasmodium vivax (strain Brazil I)</name>
    <dbReference type="NCBI Taxonomy" id="1033975"/>
    <lineage>
        <taxon>Eukaryota</taxon>
        <taxon>Sar</taxon>
        <taxon>Alveolata</taxon>
        <taxon>Apicomplexa</taxon>
        <taxon>Aconoidasida</taxon>
        <taxon>Haemosporida</taxon>
        <taxon>Plasmodiidae</taxon>
        <taxon>Plasmodium</taxon>
        <taxon>Plasmodium (Plasmodium)</taxon>
    </lineage>
</organism>
<reference evidence="1 2" key="1">
    <citation type="submission" date="2011-08" db="EMBL/GenBank/DDBJ databases">
        <title>The Genome Sequence of Plasmodium vivax Brazil I.</title>
        <authorList>
            <consortium name="The Broad Institute Genome Sequencing Platform"/>
            <consortium name="The Broad Institute Genome Sequencing Center for Infectious Disease"/>
            <person name="Neafsey D."/>
            <person name="Carlton J."/>
            <person name="Barnwell J."/>
            <person name="Collins W."/>
            <person name="Escalante A."/>
            <person name="Mullikin J."/>
            <person name="Saul A."/>
            <person name="Guigo R."/>
            <person name="Camara F."/>
            <person name="Young S.K."/>
            <person name="Zeng Q."/>
            <person name="Gargeya S."/>
            <person name="Fitzgerald M."/>
            <person name="Haas B."/>
            <person name="Abouelleil A."/>
            <person name="Alvarado L."/>
            <person name="Arachchi H.M."/>
            <person name="Berlin A."/>
            <person name="Brown A."/>
            <person name="Chapman S.B."/>
            <person name="Chen Z."/>
            <person name="Dunbar C."/>
            <person name="Freedman E."/>
            <person name="Gearin G."/>
            <person name="Gellesch M."/>
            <person name="Goldberg J."/>
            <person name="Griggs A."/>
            <person name="Gujja S."/>
            <person name="Heiman D."/>
            <person name="Howarth C."/>
            <person name="Larson L."/>
            <person name="Lui A."/>
            <person name="MacDonald P.J.P."/>
            <person name="Montmayeur A."/>
            <person name="Murphy C."/>
            <person name="Neiman D."/>
            <person name="Pearson M."/>
            <person name="Priest M."/>
            <person name="Roberts A."/>
            <person name="Saif S."/>
            <person name="Shea T."/>
            <person name="Shenoy N."/>
            <person name="Sisk P."/>
            <person name="Stolte C."/>
            <person name="Sykes S."/>
            <person name="Wortman J."/>
            <person name="Nusbaum C."/>
            <person name="Birren B."/>
        </authorList>
    </citation>
    <scope>NUCLEOTIDE SEQUENCE [LARGE SCALE GENOMIC DNA]</scope>
    <source>
        <strain evidence="1 2">Brazil I</strain>
    </source>
</reference>
<evidence type="ECO:0000313" key="1">
    <source>
        <dbReference type="EMBL" id="KMZ83243.1"/>
    </source>
</evidence>
<gene>
    <name evidence="1" type="ORF">PVBG_05213</name>
</gene>
<dbReference type="AlphaFoldDB" id="A0A0J9VAW0"/>
<evidence type="ECO:0008006" key="3">
    <source>
        <dbReference type="Google" id="ProtNLM"/>
    </source>
</evidence>
<proteinExistence type="predicted"/>
<sequence length="353" mass="41256">MGRYYVFSNGMIFIKSNFKIAKILALCFLQYKKIYTISKIFLNKLFYYQFLGKILDLYDKLDQLVDENDKNKDILNLCDIYDTFNADLTTEKKNTCKKLLRNLFLCSDLNSNNFINCCSNLYVWLYFEIKKSGISNDIVQKIFELPKFGEKGVIKYIYCPYDTFNDEKHDPEDLLKLSIFNNNADTFQSMLKDSEKSKDCHLKKYVYECVNIYNKINDTNSFPYDCNTSQHKNACEIIKVFNSLYMSYIFKKEGISDEFPELSSDTHLKYMEECPVVETVSHPVPEETQQDPPTTGGASTALSAMLFRFGNKNNTIITSDFDKKMENELFHVIKEDSNIKDIQPKYNIGYEPK</sequence>
<dbReference type="Proteomes" id="UP000053327">
    <property type="component" value="Unassembled WGS sequence"/>
</dbReference>
<evidence type="ECO:0000313" key="2">
    <source>
        <dbReference type="Proteomes" id="UP000053327"/>
    </source>
</evidence>
<dbReference type="EMBL" id="KQ234946">
    <property type="protein sequence ID" value="KMZ83243.1"/>
    <property type="molecule type" value="Genomic_DNA"/>
</dbReference>
<name>A0A0J9VAW0_PLAV1</name>
<protein>
    <recommendedName>
        <fullName evidence="3">VIR protein</fullName>
    </recommendedName>
</protein>
<accession>A0A0J9VAW0</accession>